<evidence type="ECO:0000256" key="1">
    <source>
        <dbReference type="ARBA" id="ARBA00004196"/>
    </source>
</evidence>
<evidence type="ECO:0000256" key="3">
    <source>
        <dbReference type="ARBA" id="ARBA00022723"/>
    </source>
</evidence>
<evidence type="ECO:0000313" key="9">
    <source>
        <dbReference type="EMBL" id="MDC0717510.1"/>
    </source>
</evidence>
<comment type="subcellular location">
    <subcellularLocation>
        <location evidence="1">Cell envelope</location>
    </subcellularLocation>
</comment>
<dbReference type="InterPro" id="IPR036909">
    <property type="entry name" value="Cyt_c-like_dom_sf"/>
</dbReference>
<keyword evidence="6 7" id="KW-0408">Iron</keyword>
<protein>
    <submittedName>
        <fullName evidence="9">Cytochrome c peroxidase</fullName>
    </submittedName>
</protein>
<comment type="caution">
    <text evidence="9">The sequence shown here is derived from an EMBL/GenBank/DDBJ whole genome shotgun (WGS) entry which is preliminary data.</text>
</comment>
<organism evidence="9 10">
    <name type="scientific">Nannocystis bainbridge</name>
    <dbReference type="NCBI Taxonomy" id="2995303"/>
    <lineage>
        <taxon>Bacteria</taxon>
        <taxon>Pseudomonadati</taxon>
        <taxon>Myxococcota</taxon>
        <taxon>Polyangia</taxon>
        <taxon>Nannocystales</taxon>
        <taxon>Nannocystaceae</taxon>
        <taxon>Nannocystis</taxon>
    </lineage>
</organism>
<evidence type="ECO:0000259" key="8">
    <source>
        <dbReference type="PROSITE" id="PS51007"/>
    </source>
</evidence>
<dbReference type="InterPro" id="IPR004852">
    <property type="entry name" value="Di-haem_cyt_c_peroxidsae"/>
</dbReference>
<dbReference type="Gene3D" id="1.10.760.10">
    <property type="entry name" value="Cytochrome c-like domain"/>
    <property type="match status" value="2"/>
</dbReference>
<keyword evidence="4" id="KW-0732">Signal</keyword>
<keyword evidence="3 7" id="KW-0479">Metal-binding</keyword>
<keyword evidence="2 7" id="KW-0349">Heme</keyword>
<dbReference type="PANTHER" id="PTHR30600">
    <property type="entry name" value="CYTOCHROME C PEROXIDASE-RELATED"/>
    <property type="match status" value="1"/>
</dbReference>
<evidence type="ECO:0000256" key="5">
    <source>
        <dbReference type="ARBA" id="ARBA00023002"/>
    </source>
</evidence>
<dbReference type="Pfam" id="PF03150">
    <property type="entry name" value="CCP_MauG"/>
    <property type="match status" value="1"/>
</dbReference>
<dbReference type="SUPFAM" id="SSF46626">
    <property type="entry name" value="Cytochrome c"/>
    <property type="match status" value="2"/>
</dbReference>
<sequence length="509" mass="54311">MSIHMHGIVIGSLLASPLAGFLQCDSVQPEDEPELVTETGVSAEFAADETPEVPLELLFDGEVPTARSLNLRELSLKQLGKFVFFDKISVPAKKQGCISCHDPAAGWTFPDTKINKAQVAAPGAAKGAVGTIRPPSNAYARNIPLQPGCGPLALPCGGLFWDGRAEGNVGPLFGGATTHIGAEVFKNSAPLEDLFADFLGPVADQALQPFPNPLEQNISQKAVCTHVSKSVYALLYRVAWGEKIDCTNAGFALSFKRIAVALAAWQASDEVNQFSSKRDKALAAEVKLEGVNVAFPLKGLTAQENLGHELFYGRAGCAVCHSNEPLAVFPDPNRAGLDPDELYTDAVFHNIGVPRNAKIPGPDGSPGLGARPLVIVDPDDDPTVRLGQHKTPTLRNVDKRPSKSFVKAYTHNGWFKSLESLVHFYNTADVDGTTAAAFGVTRCDPAKTDWTEAEALAAKCWPEPEEQGTLAIGFVIGDLGLTLTEEAAIVAYLKTLTDTKTVKPPPLLQ</sequence>
<accession>A0ABT5DV95</accession>
<evidence type="ECO:0000256" key="2">
    <source>
        <dbReference type="ARBA" id="ARBA00022617"/>
    </source>
</evidence>
<evidence type="ECO:0000256" key="7">
    <source>
        <dbReference type="PROSITE-ProRule" id="PRU00433"/>
    </source>
</evidence>
<keyword evidence="5" id="KW-0560">Oxidoreductase</keyword>
<dbReference type="PROSITE" id="PS51007">
    <property type="entry name" value="CYTC"/>
    <property type="match status" value="1"/>
</dbReference>
<reference evidence="9 10" key="1">
    <citation type="submission" date="2022-11" db="EMBL/GenBank/DDBJ databases">
        <title>Minimal conservation of predation-associated metabolite biosynthetic gene clusters underscores biosynthetic potential of Myxococcota including descriptions for ten novel species: Archangium lansinium sp. nov., Myxococcus landrumus sp. nov., Nannocystis bai.</title>
        <authorList>
            <person name="Ahearne A."/>
            <person name="Stevens C."/>
            <person name="Dowd S."/>
        </authorList>
    </citation>
    <scope>NUCLEOTIDE SEQUENCE [LARGE SCALE GENOMIC DNA]</scope>
    <source>
        <strain evidence="9 10">BB15-2</strain>
    </source>
</reference>
<dbReference type="Proteomes" id="UP001221686">
    <property type="component" value="Unassembled WGS sequence"/>
</dbReference>
<feature type="domain" description="Cytochrome c" evidence="8">
    <location>
        <begin position="302"/>
        <end position="497"/>
    </location>
</feature>
<dbReference type="EMBL" id="JAQNDL010000001">
    <property type="protein sequence ID" value="MDC0717510.1"/>
    <property type="molecule type" value="Genomic_DNA"/>
</dbReference>
<proteinExistence type="predicted"/>
<gene>
    <name evidence="9" type="ORF">POL25_11435</name>
</gene>
<dbReference type="InterPro" id="IPR009056">
    <property type="entry name" value="Cyt_c-like_dom"/>
</dbReference>
<dbReference type="RefSeq" id="WP_272085997.1">
    <property type="nucleotide sequence ID" value="NZ_JAQNDL010000001.1"/>
</dbReference>
<evidence type="ECO:0000256" key="4">
    <source>
        <dbReference type="ARBA" id="ARBA00022729"/>
    </source>
</evidence>
<dbReference type="InterPro" id="IPR051395">
    <property type="entry name" value="Cytochrome_c_Peroxidase/MauG"/>
</dbReference>
<dbReference type="GO" id="GO:0004601">
    <property type="term" value="F:peroxidase activity"/>
    <property type="evidence" value="ECO:0007669"/>
    <property type="project" value="UniProtKB-KW"/>
</dbReference>
<evidence type="ECO:0000256" key="6">
    <source>
        <dbReference type="ARBA" id="ARBA00023004"/>
    </source>
</evidence>
<dbReference type="PANTHER" id="PTHR30600:SF10">
    <property type="entry name" value="BLL6722 PROTEIN"/>
    <property type="match status" value="1"/>
</dbReference>
<name>A0ABT5DV95_9BACT</name>
<evidence type="ECO:0000313" key="10">
    <source>
        <dbReference type="Proteomes" id="UP001221686"/>
    </source>
</evidence>
<keyword evidence="9" id="KW-0575">Peroxidase</keyword>
<keyword evidence="10" id="KW-1185">Reference proteome</keyword>